<dbReference type="InterPro" id="IPR000719">
    <property type="entry name" value="Prot_kinase_dom"/>
</dbReference>
<evidence type="ECO:0000313" key="3">
    <source>
        <dbReference type="EMBL" id="KAA8830493.1"/>
    </source>
</evidence>
<keyword evidence="3" id="KW-0418">Kinase</keyword>
<dbReference type="SMART" id="SM00220">
    <property type="entry name" value="S_TKc"/>
    <property type="match status" value="1"/>
</dbReference>
<evidence type="ECO:0000259" key="2">
    <source>
        <dbReference type="PROSITE" id="PS50011"/>
    </source>
</evidence>
<dbReference type="GO" id="GO:0004672">
    <property type="term" value="F:protein kinase activity"/>
    <property type="evidence" value="ECO:0007669"/>
    <property type="project" value="InterPro"/>
</dbReference>
<dbReference type="GO" id="GO:0005524">
    <property type="term" value="F:ATP binding"/>
    <property type="evidence" value="ECO:0007669"/>
    <property type="project" value="InterPro"/>
</dbReference>
<keyword evidence="3" id="KW-0808">Transferase</keyword>
<name>A0A5M9ZT62_9BIFI</name>
<dbReference type="AlphaFoldDB" id="A0A5M9ZT62"/>
<accession>A0A5M9ZT62</accession>
<comment type="caution">
    <text evidence="3">The sequence shown here is derived from an EMBL/GenBank/DDBJ whole genome shotgun (WGS) entry which is preliminary data.</text>
</comment>
<feature type="domain" description="Protein kinase" evidence="2">
    <location>
        <begin position="44"/>
        <end position="296"/>
    </location>
</feature>
<gene>
    <name evidence="3" type="ORF">EMO89_05810</name>
</gene>
<organism evidence="3 4">
    <name type="scientific">Bifidobacterium tissieri</name>
    <dbReference type="NCBI Taxonomy" id="1630162"/>
    <lineage>
        <taxon>Bacteria</taxon>
        <taxon>Bacillati</taxon>
        <taxon>Actinomycetota</taxon>
        <taxon>Actinomycetes</taxon>
        <taxon>Bifidobacteriales</taxon>
        <taxon>Bifidobacteriaceae</taxon>
        <taxon>Bifidobacterium</taxon>
    </lineage>
</organism>
<evidence type="ECO:0000256" key="1">
    <source>
        <dbReference type="SAM" id="MobiDB-lite"/>
    </source>
</evidence>
<dbReference type="PANTHER" id="PTHR44167">
    <property type="entry name" value="OVARIAN-SPECIFIC SERINE/THREONINE-PROTEIN KINASE LOK-RELATED"/>
    <property type="match status" value="1"/>
</dbReference>
<reference evidence="3 4" key="1">
    <citation type="journal article" date="2019" name="Syst. Appl. Microbiol.">
        <title>Characterization of Bifidobacterium species in feaces of the Egyptian fruit bat: Description of B. vespertilionis sp. nov. and B. rousetti sp. nov.</title>
        <authorList>
            <person name="Modesto M."/>
            <person name="Satti M."/>
            <person name="Watanabe K."/>
            <person name="Puglisi E."/>
            <person name="Morelli L."/>
            <person name="Huang C.-H."/>
            <person name="Liou J.-S."/>
            <person name="Miyashita M."/>
            <person name="Tamura T."/>
            <person name="Saito S."/>
            <person name="Mori K."/>
            <person name="Huang L."/>
            <person name="Sciavilla P."/>
            <person name="Sandri C."/>
            <person name="Spiezio C."/>
            <person name="Vitali F."/>
            <person name="Cavalieri D."/>
            <person name="Perpetuini G."/>
            <person name="Tofalo R."/>
            <person name="Bonetti A."/>
            <person name="Arita M."/>
            <person name="Mattarelli P."/>
        </authorList>
    </citation>
    <scope>NUCLEOTIDE SEQUENCE [LARGE SCALE GENOMIC DNA]</scope>
    <source>
        <strain evidence="3 4">RST7</strain>
    </source>
</reference>
<dbReference type="EMBL" id="RZUI01000005">
    <property type="protein sequence ID" value="KAA8830493.1"/>
    <property type="molecule type" value="Genomic_DNA"/>
</dbReference>
<dbReference type="Gene3D" id="1.10.510.10">
    <property type="entry name" value="Transferase(Phosphotransferase) domain 1"/>
    <property type="match status" value="1"/>
</dbReference>
<protein>
    <submittedName>
        <fullName evidence="3">Protein kinase family protein</fullName>
    </submittedName>
</protein>
<dbReference type="Proteomes" id="UP000412028">
    <property type="component" value="Unassembled WGS sequence"/>
</dbReference>
<dbReference type="OrthoDB" id="3778994at2"/>
<evidence type="ECO:0000313" key="4">
    <source>
        <dbReference type="Proteomes" id="UP000412028"/>
    </source>
</evidence>
<dbReference type="PANTHER" id="PTHR44167:SF24">
    <property type="entry name" value="SERINE_THREONINE-PROTEIN KINASE CHK2"/>
    <property type="match status" value="1"/>
</dbReference>
<dbReference type="Pfam" id="PF00069">
    <property type="entry name" value="Pkinase"/>
    <property type="match status" value="1"/>
</dbReference>
<dbReference type="PROSITE" id="PS50011">
    <property type="entry name" value="PROTEIN_KINASE_DOM"/>
    <property type="match status" value="1"/>
</dbReference>
<dbReference type="InterPro" id="IPR011009">
    <property type="entry name" value="Kinase-like_dom_sf"/>
</dbReference>
<feature type="region of interest" description="Disordered" evidence="1">
    <location>
        <begin position="66"/>
        <end position="85"/>
    </location>
</feature>
<dbReference type="SUPFAM" id="SSF56112">
    <property type="entry name" value="Protein kinase-like (PK-like)"/>
    <property type="match status" value="1"/>
</dbReference>
<dbReference type="RefSeq" id="WP_150381268.1">
    <property type="nucleotide sequence ID" value="NZ_RZUI01000005.1"/>
</dbReference>
<dbReference type="CDD" id="cd00180">
    <property type="entry name" value="PKc"/>
    <property type="match status" value="1"/>
</dbReference>
<proteinExistence type="predicted"/>
<sequence>MLSRIVVVVSSTFGLLLDLLDDLRSRAFARLPVPGRSNHSIGEYRVIHRLGGGRYGVCLLAESSDGSDGSANSGGVDGSDNLDDSNGRRVVLKRFRRRMHKRNAGNNHYEAVILSGLSHPAVPELLGVINDRSGYYFVLSCQPGITLKTWLFDRHKSFSRTEIHRIGTQMFDVLTYIHSRSVIHGDISLSNIMDDGERVSLIDFGLARYMSDMSDSGSIDIGIDHARLADVLLYLMYSCDGLERQSGRARGMAWYDELDLTAPQTQCLKRLIGIGRPYGSTPEAAEAFRSAFASWA</sequence>